<evidence type="ECO:0000313" key="2">
    <source>
        <dbReference type="Proteomes" id="UP000013988"/>
    </source>
</evidence>
<keyword evidence="1" id="KW-0418">Kinase</keyword>
<name>R9CFE0_9CLOT</name>
<protein>
    <submittedName>
        <fullName evidence="1">GTP pyrophosphokinase</fullName>
    </submittedName>
</protein>
<dbReference type="PATRIC" id="fig|1202534.3.peg.284"/>
<reference evidence="1 2" key="1">
    <citation type="submission" date="2013-03" db="EMBL/GenBank/DDBJ databases">
        <title>Whole genome shotgun sequencing of Clostridium sartagoforme AAU1.</title>
        <authorList>
            <person name="Joshi C.G."/>
            <person name="Duggirala S.M."/>
            <person name="Nathani N.M."/>
            <person name="Bhatt V.D."/>
            <person name="Patel A.K."/>
            <person name="Pandya P.R."/>
            <person name="KaPatel J.A."/>
        </authorList>
    </citation>
    <scope>NUCLEOTIDE SEQUENCE [LARGE SCALE GENOMIC DNA]</scope>
    <source>
        <strain evidence="1 2">AAU1</strain>
    </source>
</reference>
<keyword evidence="2" id="KW-1185">Reference proteome</keyword>
<organism evidence="1 2">
    <name type="scientific">Clostridium sartagoforme AAU1</name>
    <dbReference type="NCBI Taxonomy" id="1202534"/>
    <lineage>
        <taxon>Bacteria</taxon>
        <taxon>Bacillati</taxon>
        <taxon>Bacillota</taxon>
        <taxon>Clostridia</taxon>
        <taxon>Eubacteriales</taxon>
        <taxon>Clostridiaceae</taxon>
        <taxon>Clostridium</taxon>
    </lineage>
</organism>
<gene>
    <name evidence="1" type="ORF">A500_01395</name>
</gene>
<dbReference type="AlphaFoldDB" id="R9CFE0"/>
<dbReference type="RefSeq" id="WP_016205802.1">
    <property type="nucleotide sequence ID" value="NZ_ASRV01000019.1"/>
</dbReference>
<dbReference type="EMBL" id="ASRV01000019">
    <property type="protein sequence ID" value="EOR28012.1"/>
    <property type="molecule type" value="Genomic_DNA"/>
</dbReference>
<proteinExistence type="predicted"/>
<keyword evidence="1" id="KW-0808">Transferase</keyword>
<comment type="caution">
    <text evidence="1">The sequence shown here is derived from an EMBL/GenBank/DDBJ whole genome shotgun (WGS) entry which is preliminary data.</text>
</comment>
<dbReference type="Proteomes" id="UP000013988">
    <property type="component" value="Unassembled WGS sequence"/>
</dbReference>
<evidence type="ECO:0000313" key="1">
    <source>
        <dbReference type="EMBL" id="EOR28012.1"/>
    </source>
</evidence>
<sequence>MLREFGEKLIMEKIITDDFLSAMHENIRPVNELMTYYRCAIMEVETKFNVL</sequence>
<dbReference type="OrthoDB" id="9789634at2"/>
<accession>R9CFE0</accession>
<dbReference type="GO" id="GO:0016301">
    <property type="term" value="F:kinase activity"/>
    <property type="evidence" value="ECO:0007669"/>
    <property type="project" value="UniProtKB-KW"/>
</dbReference>